<evidence type="ECO:0000313" key="4">
    <source>
        <dbReference type="Proteomes" id="UP000245412"/>
    </source>
</evidence>
<dbReference type="InterPro" id="IPR004547">
    <property type="entry name" value="Glucosamine6P_isomerase"/>
</dbReference>
<dbReference type="PANTHER" id="PTHR11280:SF6">
    <property type="entry name" value="GLUCOSAMINE-6-PHOSPHATE ISOMERASE NAGB"/>
    <property type="match status" value="1"/>
</dbReference>
<organism evidence="3 4">
    <name type="scientific">Murimonas intestini</name>
    <dbReference type="NCBI Taxonomy" id="1337051"/>
    <lineage>
        <taxon>Bacteria</taxon>
        <taxon>Bacillati</taxon>
        <taxon>Bacillota</taxon>
        <taxon>Clostridia</taxon>
        <taxon>Lachnospirales</taxon>
        <taxon>Lachnospiraceae</taxon>
        <taxon>Murimonas</taxon>
    </lineage>
</organism>
<dbReference type="Gene3D" id="3.40.50.1360">
    <property type="match status" value="1"/>
</dbReference>
<dbReference type="SUPFAM" id="SSF100950">
    <property type="entry name" value="NagB/RpiA/CoA transferase-like"/>
    <property type="match status" value="1"/>
</dbReference>
<dbReference type="GO" id="GO:0006046">
    <property type="term" value="P:N-acetylglucosamine catabolic process"/>
    <property type="evidence" value="ECO:0007669"/>
    <property type="project" value="TreeGrafter"/>
</dbReference>
<dbReference type="GO" id="GO:0005975">
    <property type="term" value="P:carbohydrate metabolic process"/>
    <property type="evidence" value="ECO:0007669"/>
    <property type="project" value="InterPro"/>
</dbReference>
<dbReference type="GO" id="GO:0004342">
    <property type="term" value="F:glucosamine-6-phosphate deaminase activity"/>
    <property type="evidence" value="ECO:0007669"/>
    <property type="project" value="InterPro"/>
</dbReference>
<dbReference type="GO" id="GO:0042802">
    <property type="term" value="F:identical protein binding"/>
    <property type="evidence" value="ECO:0007669"/>
    <property type="project" value="TreeGrafter"/>
</dbReference>
<dbReference type="GO" id="GO:0019262">
    <property type="term" value="P:N-acetylneuraminate catabolic process"/>
    <property type="evidence" value="ECO:0007669"/>
    <property type="project" value="TreeGrafter"/>
</dbReference>
<dbReference type="CDD" id="cd01399">
    <property type="entry name" value="GlcN6P_deaminase"/>
    <property type="match status" value="1"/>
</dbReference>
<dbReference type="EMBL" id="QGGY01000013">
    <property type="protein sequence ID" value="PWJ73280.1"/>
    <property type="molecule type" value="Genomic_DNA"/>
</dbReference>
<evidence type="ECO:0000256" key="1">
    <source>
        <dbReference type="ARBA" id="ARBA00023277"/>
    </source>
</evidence>
<reference evidence="3 4" key="1">
    <citation type="submission" date="2018-05" db="EMBL/GenBank/DDBJ databases">
        <authorList>
            <person name="Goeker M."/>
            <person name="Huntemann M."/>
            <person name="Clum A."/>
            <person name="Pillay M."/>
            <person name="Palaniappan K."/>
            <person name="Varghese N."/>
            <person name="Mikhailova N."/>
            <person name="Stamatis D."/>
            <person name="Reddy T."/>
            <person name="Daum C."/>
            <person name="Shapiro N."/>
            <person name="Ivanova N."/>
            <person name="Kyrpides N."/>
            <person name="Woyke T."/>
        </authorList>
    </citation>
    <scope>NUCLEOTIDE SEQUENCE [LARGE SCALE GENOMIC DNA]</scope>
    <source>
        <strain evidence="3 4">DSM 26524</strain>
    </source>
</reference>
<evidence type="ECO:0000313" key="3">
    <source>
        <dbReference type="EMBL" id="PWJ73280.1"/>
    </source>
</evidence>
<sequence length="255" mass="27786">MTKTIKKDLLNIKMYPSRSEMGCGAACDIEKAVSSVIAQRGECNIIFAAAPSQREVLDALSISSKIDWDKVHAFHMDEYVGISPEAPQGFAKFLRDALFDKARPGSVEYLNSTADPETESERYAALLKKFPADIVIMGIGENGHIAFNDPHEADFNDDALVKIVTLDEKCRQQQVNDGCFSRLEDVPETALTLTIPALVAAPQVFCIVPARTKAAAVYDTVHGPVSETCPASVLRRHPNAVLYLDPDSSSLMATV</sequence>
<dbReference type="GO" id="GO:0005737">
    <property type="term" value="C:cytoplasm"/>
    <property type="evidence" value="ECO:0007669"/>
    <property type="project" value="TreeGrafter"/>
</dbReference>
<evidence type="ECO:0000259" key="2">
    <source>
        <dbReference type="Pfam" id="PF01182"/>
    </source>
</evidence>
<keyword evidence="1" id="KW-0119">Carbohydrate metabolism</keyword>
<feature type="domain" description="Glucosamine/galactosamine-6-phosphate isomerase" evidence="2">
    <location>
        <begin position="19"/>
        <end position="236"/>
    </location>
</feature>
<dbReference type="RefSeq" id="WP_109747820.1">
    <property type="nucleotide sequence ID" value="NZ_JANKBI010000022.1"/>
</dbReference>
<accession>A0AB73T0N8</accession>
<dbReference type="InterPro" id="IPR006148">
    <property type="entry name" value="Glc/Gal-6P_isomerase"/>
</dbReference>
<proteinExistence type="predicted"/>
<keyword evidence="4" id="KW-1185">Reference proteome</keyword>
<dbReference type="AlphaFoldDB" id="A0AB73T0N8"/>
<comment type="caution">
    <text evidence="3">The sequence shown here is derived from an EMBL/GenBank/DDBJ whole genome shotgun (WGS) entry which is preliminary data.</text>
</comment>
<name>A0AB73T0N8_9FIRM</name>
<dbReference type="PANTHER" id="PTHR11280">
    <property type="entry name" value="GLUCOSAMINE-6-PHOSPHATE ISOMERASE"/>
    <property type="match status" value="1"/>
</dbReference>
<dbReference type="Pfam" id="PF01182">
    <property type="entry name" value="Glucosamine_iso"/>
    <property type="match status" value="1"/>
</dbReference>
<protein>
    <submittedName>
        <fullName evidence="3">Glucosamine-6-phosphate deaminase</fullName>
    </submittedName>
</protein>
<gene>
    <name evidence="3" type="ORF">C7383_11366</name>
</gene>
<dbReference type="InterPro" id="IPR037171">
    <property type="entry name" value="NagB/RpiA_transferase-like"/>
</dbReference>
<dbReference type="Proteomes" id="UP000245412">
    <property type="component" value="Unassembled WGS sequence"/>
</dbReference>
<dbReference type="GO" id="GO:0006043">
    <property type="term" value="P:glucosamine catabolic process"/>
    <property type="evidence" value="ECO:0007669"/>
    <property type="project" value="TreeGrafter"/>
</dbReference>